<evidence type="ECO:0000313" key="4">
    <source>
        <dbReference type="Proteomes" id="UP000478483"/>
    </source>
</evidence>
<dbReference type="InterPro" id="IPR043743">
    <property type="entry name" value="DUF5688"/>
</dbReference>
<name>A0A415NZX7_9FIRM</name>
<sequence length="307" mass="36085">MNRKRISYREFIEQIKVKGNLYMPVIEGKNKMYPLIVTENHGEKIRTSDGRMHLSKMPELDMWVVYERCGQAFDEVTLKNMLAEYTEEYTRQAELDKKEQELLMCVMSKVPKEQICCVLIPEKIGKDVLKTYAGRKMESVYLVYAVILEEEPKRIKLSAITNEMLEYWNIKEEELHRISLSNMPKHLLYEISELYSQTGVDVYLVKGEKNYFGLTTLLYEDGPLKDLGNQLNQDLYILPLSVHEAVIFPYKEWKENEICEIAEQMSAFGGFVWRYSLKLNKIAFSEKTWKEYTAALKYGIMDAADRR</sequence>
<protein>
    <submittedName>
        <fullName evidence="2">Uncharacterized protein</fullName>
    </submittedName>
</protein>
<dbReference type="EMBL" id="QSFP01000036">
    <property type="protein sequence ID" value="RHA62601.1"/>
    <property type="molecule type" value="Genomic_DNA"/>
</dbReference>
<evidence type="ECO:0000313" key="2">
    <source>
        <dbReference type="EMBL" id="RHA62601.1"/>
    </source>
</evidence>
<dbReference type="Proteomes" id="UP000478483">
    <property type="component" value="Unassembled WGS sequence"/>
</dbReference>
<evidence type="ECO:0000313" key="1">
    <source>
        <dbReference type="EMBL" id="MTR84090.1"/>
    </source>
</evidence>
<dbReference type="AlphaFoldDB" id="A0A415NZX7"/>
<gene>
    <name evidence="2" type="ORF">DW927_18700</name>
    <name evidence="1" type="ORF">GMD50_03275</name>
</gene>
<dbReference type="Proteomes" id="UP000284465">
    <property type="component" value="Unassembled WGS sequence"/>
</dbReference>
<organism evidence="2 3">
    <name type="scientific">Roseburia intestinalis</name>
    <dbReference type="NCBI Taxonomy" id="166486"/>
    <lineage>
        <taxon>Bacteria</taxon>
        <taxon>Bacillati</taxon>
        <taxon>Bacillota</taxon>
        <taxon>Clostridia</taxon>
        <taxon>Lachnospirales</taxon>
        <taxon>Lachnospiraceae</taxon>
        <taxon>Roseburia</taxon>
    </lineage>
</organism>
<proteinExistence type="predicted"/>
<reference evidence="1 4" key="2">
    <citation type="journal article" date="2019" name="Nat. Med.">
        <title>A library of human gut bacterial isolates paired with longitudinal multiomics data enables mechanistic microbiome research.</title>
        <authorList>
            <person name="Poyet M."/>
            <person name="Groussin M."/>
            <person name="Gibbons S.M."/>
            <person name="Avila-Pacheco J."/>
            <person name="Jiang X."/>
            <person name="Kearney S.M."/>
            <person name="Perrotta A.R."/>
            <person name="Berdy B."/>
            <person name="Zhao S."/>
            <person name="Lieberman T.D."/>
            <person name="Swanson P.K."/>
            <person name="Smith M."/>
            <person name="Roesemann S."/>
            <person name="Alexander J.E."/>
            <person name="Rich S.A."/>
            <person name="Livny J."/>
            <person name="Vlamakis H."/>
            <person name="Clish C."/>
            <person name="Bullock K."/>
            <person name="Deik A."/>
            <person name="Scott J."/>
            <person name="Pierce K.A."/>
            <person name="Xavier R.J."/>
            <person name="Alm E.J."/>
        </authorList>
    </citation>
    <scope>NUCLEOTIDE SEQUENCE [LARGE SCALE GENOMIC DNA]</scope>
    <source>
        <strain evidence="1 4">BIOML-A1</strain>
    </source>
</reference>
<dbReference type="EMBL" id="WNAJ01000002">
    <property type="protein sequence ID" value="MTR84090.1"/>
    <property type="molecule type" value="Genomic_DNA"/>
</dbReference>
<dbReference type="Pfam" id="PF18941">
    <property type="entry name" value="DUF5688"/>
    <property type="match status" value="1"/>
</dbReference>
<comment type="caution">
    <text evidence="2">The sequence shown here is derived from an EMBL/GenBank/DDBJ whole genome shotgun (WGS) entry which is preliminary data.</text>
</comment>
<dbReference type="RefSeq" id="WP_118412584.1">
    <property type="nucleotide sequence ID" value="NZ_QRPI01000005.1"/>
</dbReference>
<evidence type="ECO:0000313" key="3">
    <source>
        <dbReference type="Proteomes" id="UP000284465"/>
    </source>
</evidence>
<accession>A0A415NZX7</accession>
<reference evidence="2 3" key="1">
    <citation type="submission" date="2018-08" db="EMBL/GenBank/DDBJ databases">
        <title>A genome reference for cultivated species of the human gut microbiota.</title>
        <authorList>
            <person name="Zou Y."/>
            <person name="Xue W."/>
            <person name="Luo G."/>
        </authorList>
    </citation>
    <scope>NUCLEOTIDE SEQUENCE [LARGE SCALE GENOMIC DNA]</scope>
    <source>
        <strain evidence="2 3">AM43-11</strain>
    </source>
</reference>